<reference evidence="9 10" key="1">
    <citation type="submission" date="2018-07" db="EMBL/GenBank/DDBJ databases">
        <title>Microbacterium endoborsara sp. nov., a novel actinobacterium isolated from Borszczowia aralocaspica.</title>
        <authorList>
            <person name="An D."/>
        </authorList>
    </citation>
    <scope>NUCLEOTIDE SEQUENCE [LARGE SCALE GENOMIC DNA]</scope>
    <source>
        <strain evidence="9 10">C1.15228</strain>
    </source>
</reference>
<dbReference type="AlphaFoldDB" id="A0A367Y6F3"/>
<dbReference type="RefSeq" id="WP_114116550.1">
    <property type="nucleotide sequence ID" value="NZ_BMHU01000001.1"/>
</dbReference>
<evidence type="ECO:0000256" key="8">
    <source>
        <dbReference type="SAM" id="Phobius"/>
    </source>
</evidence>
<dbReference type="GO" id="GO:0005886">
    <property type="term" value="C:plasma membrane"/>
    <property type="evidence" value="ECO:0007669"/>
    <property type="project" value="UniProtKB-SubCell"/>
</dbReference>
<keyword evidence="7 8" id="KW-0472">Membrane</keyword>
<evidence type="ECO:0000256" key="3">
    <source>
        <dbReference type="ARBA" id="ARBA00022448"/>
    </source>
</evidence>
<evidence type="ECO:0000256" key="5">
    <source>
        <dbReference type="ARBA" id="ARBA00022692"/>
    </source>
</evidence>
<evidence type="ECO:0000256" key="1">
    <source>
        <dbReference type="ARBA" id="ARBA00004651"/>
    </source>
</evidence>
<accession>A0A367Y6F3</accession>
<name>A0A367Y6F3_9MICO</name>
<keyword evidence="3" id="KW-0813">Transport</keyword>
<keyword evidence="6 8" id="KW-1133">Transmembrane helix</keyword>
<proteinExistence type="inferred from homology"/>
<sequence length="349" mass="37273">MKIHNPFRLGFIATLGVGLAVILLQSIQSLSTVLLYVGTALFISLGLDPLVSWLSKRWMPRWVAVLIAIVGVLAAFAGILLIVVPVLIDQVSQLVRRITLQLNRTDWQTEVEAWLREMFPNLDVAVVFDALNDWLTNNIFSISESVLNATFGVANGLFGAFIVLILTIYLTASTPSLKSAIYQLVPASKRPFTMEIGNQITDSVGHYVMGQVSLAALNGLLSALYLTIIDAPFAMVLAVIAFIGSMIPLVGTVTGTTIIVLVCLIPSVGDVSTAIAAAIYYLIYMQIEAYVLAPRIMSRAVAVPGGVVVVAALAGGALLGLLGALIAIPVAASTLIIYRQVLIPRMNAK</sequence>
<feature type="transmembrane region" description="Helical" evidence="8">
    <location>
        <begin position="63"/>
        <end position="88"/>
    </location>
</feature>
<dbReference type="Proteomes" id="UP000253508">
    <property type="component" value="Unassembled WGS sequence"/>
</dbReference>
<organism evidence="9 10">
    <name type="scientific">Microbacterium sorbitolivorans</name>
    <dbReference type="NCBI Taxonomy" id="1867410"/>
    <lineage>
        <taxon>Bacteria</taxon>
        <taxon>Bacillati</taxon>
        <taxon>Actinomycetota</taxon>
        <taxon>Actinomycetes</taxon>
        <taxon>Micrococcales</taxon>
        <taxon>Microbacteriaceae</taxon>
        <taxon>Microbacterium</taxon>
    </lineage>
</organism>
<dbReference type="PANTHER" id="PTHR21716">
    <property type="entry name" value="TRANSMEMBRANE PROTEIN"/>
    <property type="match status" value="1"/>
</dbReference>
<keyword evidence="10" id="KW-1185">Reference proteome</keyword>
<keyword evidence="5 8" id="KW-0812">Transmembrane</keyword>
<dbReference type="InterPro" id="IPR002549">
    <property type="entry name" value="AI-2E-like"/>
</dbReference>
<dbReference type="PANTHER" id="PTHR21716:SF53">
    <property type="entry name" value="PERMEASE PERM-RELATED"/>
    <property type="match status" value="1"/>
</dbReference>
<feature type="transmembrane region" description="Helical" evidence="8">
    <location>
        <begin position="259"/>
        <end position="284"/>
    </location>
</feature>
<gene>
    <name evidence="9" type="ORF">DTO57_02030</name>
</gene>
<feature type="transmembrane region" description="Helical" evidence="8">
    <location>
        <begin position="223"/>
        <end position="247"/>
    </location>
</feature>
<keyword evidence="4" id="KW-1003">Cell membrane</keyword>
<protein>
    <submittedName>
        <fullName evidence="9">AI-2E family transporter</fullName>
    </submittedName>
</protein>
<evidence type="ECO:0000313" key="9">
    <source>
        <dbReference type="EMBL" id="RCK61444.1"/>
    </source>
</evidence>
<dbReference type="GO" id="GO:0055085">
    <property type="term" value="P:transmembrane transport"/>
    <property type="evidence" value="ECO:0007669"/>
    <property type="project" value="TreeGrafter"/>
</dbReference>
<dbReference type="Pfam" id="PF01594">
    <property type="entry name" value="AI-2E_transport"/>
    <property type="match status" value="1"/>
</dbReference>
<evidence type="ECO:0000256" key="4">
    <source>
        <dbReference type="ARBA" id="ARBA00022475"/>
    </source>
</evidence>
<evidence type="ECO:0000256" key="6">
    <source>
        <dbReference type="ARBA" id="ARBA00022989"/>
    </source>
</evidence>
<feature type="transmembrane region" description="Helical" evidence="8">
    <location>
        <begin position="151"/>
        <end position="172"/>
    </location>
</feature>
<comment type="subcellular location">
    <subcellularLocation>
        <location evidence="1">Cell membrane</location>
        <topology evidence="1">Multi-pass membrane protein</topology>
    </subcellularLocation>
</comment>
<feature type="transmembrane region" description="Helical" evidence="8">
    <location>
        <begin position="7"/>
        <end position="27"/>
    </location>
</feature>
<dbReference type="OrthoDB" id="4016357at2"/>
<evidence type="ECO:0000256" key="2">
    <source>
        <dbReference type="ARBA" id="ARBA00009773"/>
    </source>
</evidence>
<comment type="similarity">
    <text evidence="2">Belongs to the autoinducer-2 exporter (AI-2E) (TC 2.A.86) family.</text>
</comment>
<evidence type="ECO:0000313" key="10">
    <source>
        <dbReference type="Proteomes" id="UP000253508"/>
    </source>
</evidence>
<feature type="transmembrane region" description="Helical" evidence="8">
    <location>
        <begin position="33"/>
        <end position="51"/>
    </location>
</feature>
<comment type="caution">
    <text evidence="9">The sequence shown here is derived from an EMBL/GenBank/DDBJ whole genome shotgun (WGS) entry which is preliminary data.</text>
</comment>
<evidence type="ECO:0000256" key="7">
    <source>
        <dbReference type="ARBA" id="ARBA00023136"/>
    </source>
</evidence>
<dbReference type="EMBL" id="QORO01000001">
    <property type="protein sequence ID" value="RCK61444.1"/>
    <property type="molecule type" value="Genomic_DNA"/>
</dbReference>